<name>A0A8H7SPD3_9FUNG</name>
<proteinExistence type="predicted"/>
<dbReference type="Proteomes" id="UP000613177">
    <property type="component" value="Unassembled WGS sequence"/>
</dbReference>
<sequence length="267" mass="30891">MSTLNGETVVEESSEAHEKIAKLEENNKELKLVIGTLNREAHEAKEEIAHLRTEISRVRNQRSYVKIIKRVVELDNDLSSAHMQEYLGKVRTLTPSNLYVHVGALRARQMRAENEIYKISRLCENKKRENEDLRDRMEQLHDHIRHIESSRSLPRRAGQELAEGDEARSDESRPDESRPDEIHLSEIRPGEIQRDEIRPDEVSEDDIALLFPETISEDEAFVVEEHVPSTSRRPFKRQNVSIDNDETTSSSRPKKIIKIDLTDDDDA</sequence>
<evidence type="ECO:0000256" key="1">
    <source>
        <dbReference type="SAM" id="Coils"/>
    </source>
</evidence>
<protein>
    <submittedName>
        <fullName evidence="3">Uncharacterized protein</fullName>
    </submittedName>
</protein>
<feature type="compositionally biased region" description="Polar residues" evidence="2">
    <location>
        <begin position="228"/>
        <end position="251"/>
    </location>
</feature>
<organism evidence="3 4">
    <name type="scientific">Thamnidium elegans</name>
    <dbReference type="NCBI Taxonomy" id="101142"/>
    <lineage>
        <taxon>Eukaryota</taxon>
        <taxon>Fungi</taxon>
        <taxon>Fungi incertae sedis</taxon>
        <taxon>Mucoromycota</taxon>
        <taxon>Mucoromycotina</taxon>
        <taxon>Mucoromycetes</taxon>
        <taxon>Mucorales</taxon>
        <taxon>Mucorineae</taxon>
        <taxon>Mucoraceae</taxon>
        <taxon>Thamnidium</taxon>
    </lineage>
</organism>
<accession>A0A8H7SPD3</accession>
<comment type="caution">
    <text evidence="3">The sequence shown here is derived from an EMBL/GenBank/DDBJ whole genome shotgun (WGS) entry which is preliminary data.</text>
</comment>
<feature type="compositionally biased region" description="Basic and acidic residues" evidence="2">
    <location>
        <begin position="165"/>
        <end position="201"/>
    </location>
</feature>
<feature type="region of interest" description="Disordered" evidence="2">
    <location>
        <begin position="144"/>
        <end position="202"/>
    </location>
</feature>
<feature type="coiled-coil region" evidence="1">
    <location>
        <begin position="13"/>
        <end position="61"/>
    </location>
</feature>
<dbReference type="AlphaFoldDB" id="A0A8H7SPD3"/>
<evidence type="ECO:0000313" key="4">
    <source>
        <dbReference type="Proteomes" id="UP000613177"/>
    </source>
</evidence>
<gene>
    <name evidence="3" type="ORF">INT48_000443</name>
</gene>
<evidence type="ECO:0000313" key="3">
    <source>
        <dbReference type="EMBL" id="KAG2231703.1"/>
    </source>
</evidence>
<evidence type="ECO:0000256" key="2">
    <source>
        <dbReference type="SAM" id="MobiDB-lite"/>
    </source>
</evidence>
<feature type="region of interest" description="Disordered" evidence="2">
    <location>
        <begin position="225"/>
        <end position="267"/>
    </location>
</feature>
<dbReference type="EMBL" id="JAEPRE010000139">
    <property type="protein sequence ID" value="KAG2231703.1"/>
    <property type="molecule type" value="Genomic_DNA"/>
</dbReference>
<keyword evidence="1" id="KW-0175">Coiled coil</keyword>
<keyword evidence="4" id="KW-1185">Reference proteome</keyword>
<reference evidence="3" key="1">
    <citation type="submission" date="2021-01" db="EMBL/GenBank/DDBJ databases">
        <title>Metabolic potential, ecology and presence of endohyphal bacteria is reflected in genomic diversity of Mucoromycotina.</title>
        <authorList>
            <person name="Muszewska A."/>
            <person name="Okrasinska A."/>
            <person name="Steczkiewicz K."/>
            <person name="Drgas O."/>
            <person name="Orlowska M."/>
            <person name="Perlinska-Lenart U."/>
            <person name="Aleksandrzak-Piekarczyk T."/>
            <person name="Szatraj K."/>
            <person name="Zielenkiewicz U."/>
            <person name="Pilsyk S."/>
            <person name="Malc E."/>
            <person name="Mieczkowski P."/>
            <person name="Kruszewska J.S."/>
            <person name="Biernat P."/>
            <person name="Pawlowska J."/>
        </authorList>
    </citation>
    <scope>NUCLEOTIDE SEQUENCE</scope>
    <source>
        <strain evidence="3">WA0000018081</strain>
    </source>
</reference>